<dbReference type="AlphaFoldDB" id="A0A4Z2HII3"/>
<dbReference type="EMBL" id="SRLO01000249">
    <property type="protein sequence ID" value="TNN64662.1"/>
    <property type="molecule type" value="Genomic_DNA"/>
</dbReference>
<gene>
    <name evidence="3" type="ORF">EYF80_025171</name>
</gene>
<keyword evidence="4" id="KW-1185">Reference proteome</keyword>
<evidence type="ECO:0000313" key="3">
    <source>
        <dbReference type="EMBL" id="TNN64662.1"/>
    </source>
</evidence>
<sequence>MAQNKCSEAADLWKKISFFMKRTSYFLLVLWRRLIGRLVVVFVAHGLRVIWSGPITSTRLAGSSSAAAEQKFPSAISSKLRSGCGLALAAAAPVAPGGGAPTSPPIRSARLEDWEVWEWLGAGPELLSHRLTRLSLPDSHTEKPEESRACGATLCTGLAEVDSCSGAFCSCFGTESDGENSALFPRDPDGLRLEEPGPLKTTISSSSSRHKSSLMDGGPLVGESQSQGRRHNLVMTNTNTARGYRITSTVDNVRDVMLVGVGLPVQKPERDFLRGREHMGWEKTKRRRFDRKRLTEMCDPV</sequence>
<evidence type="ECO:0000256" key="1">
    <source>
        <dbReference type="SAM" id="MobiDB-lite"/>
    </source>
</evidence>
<proteinExistence type="predicted"/>
<feature type="compositionally biased region" description="Basic and acidic residues" evidence="1">
    <location>
        <begin position="186"/>
        <end position="197"/>
    </location>
</feature>
<feature type="region of interest" description="Disordered" evidence="1">
    <location>
        <begin position="179"/>
        <end position="226"/>
    </location>
</feature>
<organism evidence="3 4">
    <name type="scientific">Liparis tanakae</name>
    <name type="common">Tanaka's snailfish</name>
    <dbReference type="NCBI Taxonomy" id="230148"/>
    <lineage>
        <taxon>Eukaryota</taxon>
        <taxon>Metazoa</taxon>
        <taxon>Chordata</taxon>
        <taxon>Craniata</taxon>
        <taxon>Vertebrata</taxon>
        <taxon>Euteleostomi</taxon>
        <taxon>Actinopterygii</taxon>
        <taxon>Neopterygii</taxon>
        <taxon>Teleostei</taxon>
        <taxon>Neoteleostei</taxon>
        <taxon>Acanthomorphata</taxon>
        <taxon>Eupercaria</taxon>
        <taxon>Perciformes</taxon>
        <taxon>Cottioidei</taxon>
        <taxon>Cottales</taxon>
        <taxon>Liparidae</taxon>
        <taxon>Liparis</taxon>
    </lineage>
</organism>
<reference evidence="3 4" key="1">
    <citation type="submission" date="2019-03" db="EMBL/GenBank/DDBJ databases">
        <title>First draft genome of Liparis tanakae, snailfish: a comprehensive survey of snailfish specific genes.</title>
        <authorList>
            <person name="Kim W."/>
            <person name="Song I."/>
            <person name="Jeong J.-H."/>
            <person name="Kim D."/>
            <person name="Kim S."/>
            <person name="Ryu S."/>
            <person name="Song J.Y."/>
            <person name="Lee S.K."/>
        </authorList>
    </citation>
    <scope>NUCLEOTIDE SEQUENCE [LARGE SCALE GENOMIC DNA]</scope>
    <source>
        <tissue evidence="3">Muscle</tissue>
    </source>
</reference>
<keyword evidence="2" id="KW-0472">Membrane</keyword>
<feature type="transmembrane region" description="Helical" evidence="2">
    <location>
        <begin position="25"/>
        <end position="51"/>
    </location>
</feature>
<keyword evidence="2" id="KW-0812">Transmembrane</keyword>
<comment type="caution">
    <text evidence="3">The sequence shown here is derived from an EMBL/GenBank/DDBJ whole genome shotgun (WGS) entry which is preliminary data.</text>
</comment>
<name>A0A4Z2HII3_9TELE</name>
<dbReference type="Proteomes" id="UP000314294">
    <property type="component" value="Unassembled WGS sequence"/>
</dbReference>
<accession>A0A4Z2HII3</accession>
<protein>
    <submittedName>
        <fullName evidence="3">Uncharacterized protein</fullName>
    </submittedName>
</protein>
<keyword evidence="2" id="KW-1133">Transmembrane helix</keyword>
<evidence type="ECO:0000313" key="4">
    <source>
        <dbReference type="Proteomes" id="UP000314294"/>
    </source>
</evidence>
<evidence type="ECO:0000256" key="2">
    <source>
        <dbReference type="SAM" id="Phobius"/>
    </source>
</evidence>